<name>A0A2K3MSG9_TRIPR</name>
<dbReference type="PANTHER" id="PTHR47074">
    <property type="entry name" value="BNAC02G40300D PROTEIN"/>
    <property type="match status" value="1"/>
</dbReference>
<dbReference type="InterPro" id="IPR052929">
    <property type="entry name" value="RNase_H-like_EbsB-rel"/>
</dbReference>
<reference evidence="1 2" key="1">
    <citation type="journal article" date="2014" name="Am. J. Bot.">
        <title>Genome assembly and annotation for red clover (Trifolium pratense; Fabaceae).</title>
        <authorList>
            <person name="Istvanek J."/>
            <person name="Jaros M."/>
            <person name="Krenek A."/>
            <person name="Repkova J."/>
        </authorList>
    </citation>
    <scope>NUCLEOTIDE SEQUENCE [LARGE SCALE GENOMIC DNA]</scope>
    <source>
        <strain evidence="2">cv. Tatra</strain>
        <tissue evidence="1">Young leaves</tissue>
    </source>
</reference>
<evidence type="ECO:0000313" key="2">
    <source>
        <dbReference type="Proteomes" id="UP000236291"/>
    </source>
</evidence>
<accession>A0A2K3MSG9</accession>
<organism evidence="1 2">
    <name type="scientific">Trifolium pratense</name>
    <name type="common">Red clover</name>
    <dbReference type="NCBI Taxonomy" id="57577"/>
    <lineage>
        <taxon>Eukaryota</taxon>
        <taxon>Viridiplantae</taxon>
        <taxon>Streptophyta</taxon>
        <taxon>Embryophyta</taxon>
        <taxon>Tracheophyta</taxon>
        <taxon>Spermatophyta</taxon>
        <taxon>Magnoliopsida</taxon>
        <taxon>eudicotyledons</taxon>
        <taxon>Gunneridae</taxon>
        <taxon>Pentapetalae</taxon>
        <taxon>rosids</taxon>
        <taxon>fabids</taxon>
        <taxon>Fabales</taxon>
        <taxon>Fabaceae</taxon>
        <taxon>Papilionoideae</taxon>
        <taxon>50 kb inversion clade</taxon>
        <taxon>NPAAA clade</taxon>
        <taxon>Hologalegina</taxon>
        <taxon>IRL clade</taxon>
        <taxon>Trifolieae</taxon>
        <taxon>Trifolium</taxon>
    </lineage>
</organism>
<comment type="caution">
    <text evidence="1">The sequence shown here is derived from an EMBL/GenBank/DDBJ whole genome shotgun (WGS) entry which is preliminary data.</text>
</comment>
<gene>
    <name evidence="1" type="ORF">L195_g016814</name>
</gene>
<dbReference type="EMBL" id="ASHM01011710">
    <property type="protein sequence ID" value="PNX93659.1"/>
    <property type="molecule type" value="Genomic_DNA"/>
</dbReference>
<evidence type="ECO:0008006" key="3">
    <source>
        <dbReference type="Google" id="ProtNLM"/>
    </source>
</evidence>
<dbReference type="AlphaFoldDB" id="A0A2K3MSG9"/>
<reference evidence="1 2" key="2">
    <citation type="journal article" date="2017" name="Front. Plant Sci.">
        <title>Gene Classification and Mining of Molecular Markers Useful in Red Clover (Trifolium pratense) Breeding.</title>
        <authorList>
            <person name="Istvanek J."/>
            <person name="Dluhosova J."/>
            <person name="Dluhos P."/>
            <person name="Patkova L."/>
            <person name="Nedelnik J."/>
            <person name="Repkova J."/>
        </authorList>
    </citation>
    <scope>NUCLEOTIDE SEQUENCE [LARGE SCALE GENOMIC DNA]</scope>
    <source>
        <strain evidence="2">cv. Tatra</strain>
        <tissue evidence="1">Young leaves</tissue>
    </source>
</reference>
<dbReference type="Proteomes" id="UP000236291">
    <property type="component" value="Unassembled WGS sequence"/>
</dbReference>
<dbReference type="PANTHER" id="PTHR47074:SF48">
    <property type="entry name" value="POLYNUCLEOTIDYL TRANSFERASE, RIBONUCLEASE H-LIKE SUPERFAMILY PROTEIN"/>
    <property type="match status" value="1"/>
</dbReference>
<evidence type="ECO:0000313" key="1">
    <source>
        <dbReference type="EMBL" id="PNX93659.1"/>
    </source>
</evidence>
<proteinExistence type="predicted"/>
<protein>
    <recommendedName>
        <fullName evidence="3">Cytochrome p450</fullName>
    </recommendedName>
</protein>
<sequence>MKSAHKGKIKGHKCIRMCNTKVEMKYHMKNEDCSKKNSWTPPLRGTLKINVDAHLSSDGHWFVGLILRRSNRSVVGAATQAHTRSEDILLGEALGLNDALDWIEKIGASQVTFELDS</sequence>